<dbReference type="EMBL" id="CP097331">
    <property type="protein sequence ID" value="URF07624.1"/>
    <property type="molecule type" value="Genomic_DNA"/>
</dbReference>
<evidence type="ECO:0000313" key="4">
    <source>
        <dbReference type="Proteomes" id="UP001056132"/>
    </source>
</evidence>
<protein>
    <submittedName>
        <fullName evidence="2">MalM family protein</fullName>
    </submittedName>
</protein>
<organism evidence="2 4">
    <name type="scientific">Cupriavidus campinensis</name>
    <dbReference type="NCBI Taxonomy" id="151783"/>
    <lineage>
        <taxon>Bacteria</taxon>
        <taxon>Pseudomonadati</taxon>
        <taxon>Pseudomonadota</taxon>
        <taxon>Betaproteobacteria</taxon>
        <taxon>Burkholderiales</taxon>
        <taxon>Burkholderiaceae</taxon>
        <taxon>Cupriavidus</taxon>
    </lineage>
</organism>
<reference evidence="2" key="3">
    <citation type="submission" date="2022-05" db="EMBL/GenBank/DDBJ databases">
        <authorList>
            <person name="Kunte H.-J."/>
        </authorList>
    </citation>
    <scope>NUCLEOTIDE SEQUENCE</scope>
    <source>
        <strain evidence="2">G5</strain>
    </source>
</reference>
<accession>A0AAE9I4K0</accession>
<evidence type="ECO:0000313" key="2">
    <source>
        <dbReference type="EMBL" id="URF07624.1"/>
    </source>
</evidence>
<proteinExistence type="predicted"/>
<sequence length="196" mass="21077">MQLSLRVPIFATTLLLAGCARPPLIPVAPAASRVCCQSLQQLPVDTLTFEDTKSVSFDAERSPVFTFPEGNGVFAAYTLPMASEGAVLELRAFVKGGPTIPSMSIFRPNALFLDTARNPLPGPREAPLRTRKGILARSMSKIATYEVPAQARFVVVYSGSPHAERSTISSENGTMYGIPYSYTGSVDISLKKAHAK</sequence>
<dbReference type="RefSeq" id="WP_144196835.1">
    <property type="nucleotide sequence ID" value="NZ_CP097331.1"/>
</dbReference>
<dbReference type="PROSITE" id="PS51257">
    <property type="entry name" value="PROKAR_LIPOPROTEIN"/>
    <property type="match status" value="1"/>
</dbReference>
<dbReference type="AlphaFoldDB" id="A0AAE9I4K0"/>
<evidence type="ECO:0000313" key="3">
    <source>
        <dbReference type="Proteomes" id="UP000318943"/>
    </source>
</evidence>
<gene>
    <name evidence="1" type="ORF">FGG12_06285</name>
    <name evidence="2" type="ORF">M5D45_20755</name>
</gene>
<reference evidence="2" key="2">
    <citation type="journal article" date="2022" name="Microbiol. Resour. Announc.">
        <title>Genome Sequence of Cupriavidus campinensis Strain G5, a Member of a Bacterial Consortium Capable of Polyethylene Degradation.</title>
        <authorList>
            <person name="Schneider B."/>
            <person name="Pfeiffer F."/>
            <person name="Dyall-Smith M."/>
            <person name="Kunte H.J."/>
        </authorList>
    </citation>
    <scope>NUCLEOTIDE SEQUENCE</scope>
    <source>
        <strain evidence="2">G5</strain>
    </source>
</reference>
<name>A0AAE9I4K0_9BURK</name>
<reference evidence="1 3" key="1">
    <citation type="submission" date="2019-05" db="EMBL/GenBank/DDBJ databases">
        <title>Whole genome sequence analysis of Cupriavidus campinensis S14E4C strain.</title>
        <authorList>
            <person name="Abbaszade G."/>
            <person name="Szabo A."/>
            <person name="Toumi M."/>
            <person name="Toth E."/>
        </authorList>
    </citation>
    <scope>NUCLEOTIDE SEQUENCE [LARGE SCALE GENOMIC DNA]</scope>
    <source>
        <strain evidence="1 3">S14E4C</strain>
    </source>
</reference>
<dbReference type="Proteomes" id="UP000318943">
    <property type="component" value="Unassembled WGS sequence"/>
</dbReference>
<evidence type="ECO:0000313" key="1">
    <source>
        <dbReference type="EMBL" id="TSP13262.1"/>
    </source>
</evidence>
<dbReference type="Proteomes" id="UP001056132">
    <property type="component" value="Chromosome 2"/>
</dbReference>
<dbReference type="KEGG" id="ccam:M5D45_20755"/>
<dbReference type="EMBL" id="VCIZ01000003">
    <property type="protein sequence ID" value="TSP13262.1"/>
    <property type="molecule type" value="Genomic_DNA"/>
</dbReference>
<keyword evidence="3" id="KW-1185">Reference proteome</keyword>